<evidence type="ECO:0000259" key="1">
    <source>
        <dbReference type="PROSITE" id="PS50943"/>
    </source>
</evidence>
<dbReference type="PROSITE" id="PS50943">
    <property type="entry name" value="HTH_CROC1"/>
    <property type="match status" value="1"/>
</dbReference>
<name>M2XXZ5_9PSEU</name>
<reference evidence="2 3" key="1">
    <citation type="journal article" date="2013" name="Genome Announc.">
        <title>Draft Genome Sequence of Amycolatopsis decaplanina Strain DSM 44594T.</title>
        <authorList>
            <person name="Kaur N."/>
            <person name="Kumar S."/>
            <person name="Bala M."/>
            <person name="Raghava G.P."/>
            <person name="Mayilraj S."/>
        </authorList>
    </citation>
    <scope>NUCLEOTIDE SEQUENCE [LARGE SCALE GENOMIC DNA]</scope>
    <source>
        <strain evidence="2 3">DSM 44594</strain>
    </source>
</reference>
<accession>M2XXZ5</accession>
<keyword evidence="3" id="KW-1185">Reference proteome</keyword>
<sequence length="367" mass="40782">MLQHLRETADLGQRELASRAKVSQETISQLETGKSARPRLDTLTKLRDALELNDLRPESLLDSSPLDTDPDLAAAEATLITLVKVLPAYREDSARRSEFWWKLSEHLGYRDLYPATHTSSHLESAITGSYSNAATDLAEYVLMFFDPDNEETIRILAEYSGIGPKRQVARRWCRDVTDAAWVLHRAAMTSYPQQVGELYAEAGETTDPDRIRELCGSVYAIVRARAYPRASAADQVNALVSDPSTEEVHYRIGKAAGLEVQEIAVKFRTAWPGLAANPDLDHDVAARLLDAVLDRLDDPQATLAGRALLTLAERPDLPRPLLQRISDTIDVDRDQRPEIDGGWVVAALLAIRTTLDDLDNADEEDTD</sequence>
<evidence type="ECO:0000313" key="3">
    <source>
        <dbReference type="Proteomes" id="UP000054226"/>
    </source>
</evidence>
<evidence type="ECO:0000313" key="2">
    <source>
        <dbReference type="EMBL" id="EME65861.1"/>
    </source>
</evidence>
<dbReference type="InterPro" id="IPR010982">
    <property type="entry name" value="Lambda_DNA-bd_dom_sf"/>
</dbReference>
<dbReference type="CDD" id="cd00093">
    <property type="entry name" value="HTH_XRE"/>
    <property type="match status" value="1"/>
</dbReference>
<dbReference type="SUPFAM" id="SSF47413">
    <property type="entry name" value="lambda repressor-like DNA-binding domains"/>
    <property type="match status" value="1"/>
</dbReference>
<gene>
    <name evidence="2" type="ORF">H074_00040</name>
</gene>
<dbReference type="Proteomes" id="UP000054226">
    <property type="component" value="Unassembled WGS sequence"/>
</dbReference>
<dbReference type="Pfam" id="PF13560">
    <property type="entry name" value="HTH_31"/>
    <property type="match status" value="1"/>
</dbReference>
<feature type="non-terminal residue" evidence="2">
    <location>
        <position position="367"/>
    </location>
</feature>
<dbReference type="Gene3D" id="1.10.260.40">
    <property type="entry name" value="lambda repressor-like DNA-binding domains"/>
    <property type="match status" value="1"/>
</dbReference>
<feature type="domain" description="HTH cro/C1-type" evidence="1">
    <location>
        <begin position="2"/>
        <end position="55"/>
    </location>
</feature>
<dbReference type="GO" id="GO:0003677">
    <property type="term" value="F:DNA binding"/>
    <property type="evidence" value="ECO:0007669"/>
    <property type="project" value="InterPro"/>
</dbReference>
<proteinExistence type="predicted"/>
<protein>
    <recommendedName>
        <fullName evidence="1">HTH cro/C1-type domain-containing protein</fullName>
    </recommendedName>
</protein>
<dbReference type="AlphaFoldDB" id="M2XXZ5"/>
<comment type="caution">
    <text evidence="2">The sequence shown here is derived from an EMBL/GenBank/DDBJ whole genome shotgun (WGS) entry which is preliminary data.</text>
</comment>
<dbReference type="SMART" id="SM00530">
    <property type="entry name" value="HTH_XRE"/>
    <property type="match status" value="1"/>
</dbReference>
<organism evidence="2 3">
    <name type="scientific">Amycolatopsis decaplanina DSM 44594</name>
    <dbReference type="NCBI Taxonomy" id="1284240"/>
    <lineage>
        <taxon>Bacteria</taxon>
        <taxon>Bacillati</taxon>
        <taxon>Actinomycetota</taxon>
        <taxon>Actinomycetes</taxon>
        <taxon>Pseudonocardiales</taxon>
        <taxon>Pseudonocardiaceae</taxon>
        <taxon>Amycolatopsis</taxon>
    </lineage>
</organism>
<dbReference type="EMBL" id="AOHO01000007">
    <property type="protein sequence ID" value="EME65861.1"/>
    <property type="molecule type" value="Genomic_DNA"/>
</dbReference>
<dbReference type="InterPro" id="IPR001387">
    <property type="entry name" value="Cro/C1-type_HTH"/>
</dbReference>